<reference evidence="2" key="1">
    <citation type="journal article" date="2019" name="Int. J. Syst. Evol. Microbiol.">
        <title>The Global Catalogue of Microorganisms (GCM) 10K type strain sequencing project: providing services to taxonomists for standard genome sequencing and annotation.</title>
        <authorList>
            <consortium name="The Broad Institute Genomics Platform"/>
            <consortium name="The Broad Institute Genome Sequencing Center for Infectious Disease"/>
            <person name="Wu L."/>
            <person name="Ma J."/>
        </authorList>
    </citation>
    <scope>NUCLEOTIDE SEQUENCE [LARGE SCALE GENOMIC DNA]</scope>
    <source>
        <strain evidence="2">JCM 16013</strain>
    </source>
</reference>
<organism evidence="1 2">
    <name type="scientific">Catenulispora subtropica</name>
    <dbReference type="NCBI Taxonomy" id="450798"/>
    <lineage>
        <taxon>Bacteria</taxon>
        <taxon>Bacillati</taxon>
        <taxon>Actinomycetota</taxon>
        <taxon>Actinomycetes</taxon>
        <taxon>Catenulisporales</taxon>
        <taxon>Catenulisporaceae</taxon>
        <taxon>Catenulispora</taxon>
    </lineage>
</organism>
<comment type="caution">
    <text evidence="1">The sequence shown here is derived from an EMBL/GenBank/DDBJ whole genome shotgun (WGS) entry which is preliminary data.</text>
</comment>
<sequence>MPAVGPSSLHGDPDASTNTVFATSACAGAATPATPAPAEAANVDTAIAATRRYLLIPPPGL</sequence>
<name>A0ABP5EC54_9ACTN</name>
<evidence type="ECO:0000313" key="1">
    <source>
        <dbReference type="EMBL" id="GAA1994662.1"/>
    </source>
</evidence>
<gene>
    <name evidence="1" type="ORF">GCM10009838_68760</name>
</gene>
<dbReference type="EMBL" id="BAAAQM010000052">
    <property type="protein sequence ID" value="GAA1994662.1"/>
    <property type="molecule type" value="Genomic_DNA"/>
</dbReference>
<evidence type="ECO:0000313" key="2">
    <source>
        <dbReference type="Proteomes" id="UP001499854"/>
    </source>
</evidence>
<dbReference type="Proteomes" id="UP001499854">
    <property type="component" value="Unassembled WGS sequence"/>
</dbReference>
<proteinExistence type="predicted"/>
<keyword evidence="2" id="KW-1185">Reference proteome</keyword>
<protein>
    <submittedName>
        <fullName evidence="1">Uncharacterized protein</fullName>
    </submittedName>
</protein>
<accession>A0ABP5EC54</accession>